<dbReference type="KEGG" id="mrtj:KHC33_14135"/>
<dbReference type="EMBL" id="CP075546">
    <property type="protein sequence ID" value="QVV88447.1"/>
    <property type="molecule type" value="Genomic_DNA"/>
</dbReference>
<dbReference type="Proteomes" id="UP000680656">
    <property type="component" value="Chromosome"/>
</dbReference>
<dbReference type="InterPro" id="IPR009282">
    <property type="entry name" value="DUF937"/>
</dbReference>
<dbReference type="RefSeq" id="WP_214419256.1">
    <property type="nucleotide sequence ID" value="NZ_CP075546.1"/>
</dbReference>
<sequence length="192" mass="18971">MDSIVSELMKEVASGDNLASISQSVGGDPSAVQSALGMAMPLILGSMSNNASKSGGMDAMMGMVSQMSGANPMDNLSGFLSGSQPSGSAGLVSSLLGSQLGPIQDAIAKKTGLPPAIVGKILQIAVPIVLGKVGSMVSGGGMDKNGLSNLLGEQSKMAMQSSPDVADIAQLLLASQGGSGGIMGSLKKIFKG</sequence>
<dbReference type="Pfam" id="PF06078">
    <property type="entry name" value="DUF937"/>
    <property type="match status" value="1"/>
</dbReference>
<proteinExistence type="predicted"/>
<evidence type="ECO:0000313" key="2">
    <source>
        <dbReference type="Proteomes" id="UP000680656"/>
    </source>
</evidence>
<accession>A0A8E7AVP2</accession>
<protein>
    <submittedName>
        <fullName evidence="1">DUF937 domain-containing protein</fullName>
    </submittedName>
</protein>
<dbReference type="AlphaFoldDB" id="A0A8E7AVP2"/>
<dbReference type="GeneID" id="65567609"/>
<keyword evidence="2" id="KW-1185">Reference proteome</keyword>
<name>A0A8E7AVP2_9EURY</name>
<reference evidence="1 2" key="1">
    <citation type="submission" date="2021-05" db="EMBL/GenBank/DDBJ databases">
        <title>A novel Methanospirillum isolate from a pyrite-forming mixed culture.</title>
        <authorList>
            <person name="Bunk B."/>
            <person name="Sproer C."/>
            <person name="Spring S."/>
            <person name="Pester M."/>
        </authorList>
    </citation>
    <scope>NUCLEOTIDE SEQUENCE [LARGE SCALE GENOMIC DNA]</scope>
    <source>
        <strain evidence="1 2">J.3.6.1-F.2.7.3</strain>
    </source>
</reference>
<evidence type="ECO:0000313" key="1">
    <source>
        <dbReference type="EMBL" id="QVV88447.1"/>
    </source>
</evidence>
<gene>
    <name evidence="1" type="ORF">KHC33_14135</name>
</gene>
<organism evidence="1 2">
    <name type="scientific">Methanospirillum purgamenti</name>
    <dbReference type="NCBI Taxonomy" id="2834276"/>
    <lineage>
        <taxon>Archaea</taxon>
        <taxon>Methanobacteriati</taxon>
        <taxon>Methanobacteriota</taxon>
        <taxon>Stenosarchaea group</taxon>
        <taxon>Methanomicrobia</taxon>
        <taxon>Methanomicrobiales</taxon>
        <taxon>Methanospirillaceae</taxon>
        <taxon>Methanospirillum</taxon>
    </lineage>
</organism>